<feature type="chain" id="PRO_5035957008" description="Dolichyl-diphosphooligosaccharide--protein glycosyltransferase 48 kDa subunit" evidence="9">
    <location>
        <begin position="20"/>
        <end position="444"/>
    </location>
</feature>
<feature type="domain" description="OST48 N-terminal" evidence="10">
    <location>
        <begin position="30"/>
        <end position="283"/>
    </location>
</feature>
<comment type="subunit">
    <text evidence="9">Component of the oligosaccharyltransferase (OST) complex.</text>
</comment>
<feature type="transmembrane region" description="Helical" evidence="9">
    <location>
        <begin position="411"/>
        <end position="433"/>
    </location>
</feature>
<evidence type="ECO:0000256" key="2">
    <source>
        <dbReference type="ARBA" id="ARBA00004922"/>
    </source>
</evidence>
<dbReference type="UniPathway" id="UPA00378"/>
<accession>A0A814BN86</accession>
<dbReference type="Proteomes" id="UP000663874">
    <property type="component" value="Unassembled WGS sequence"/>
</dbReference>
<dbReference type="GO" id="GO:0018279">
    <property type="term" value="P:protein N-linked glycosylation via asparagine"/>
    <property type="evidence" value="ECO:0007669"/>
    <property type="project" value="UniProtKB-UniRule"/>
</dbReference>
<comment type="subcellular location">
    <subcellularLocation>
        <location evidence="1 9">Endoplasmic reticulum membrane</location>
        <topology evidence="1 9">Single-pass type I membrane protein</topology>
    </subcellularLocation>
</comment>
<dbReference type="GO" id="GO:0008250">
    <property type="term" value="C:oligosaccharyltransferase complex"/>
    <property type="evidence" value="ECO:0007669"/>
    <property type="project" value="TreeGrafter"/>
</dbReference>
<evidence type="ECO:0000259" key="10">
    <source>
        <dbReference type="Pfam" id="PF03345"/>
    </source>
</evidence>
<dbReference type="EMBL" id="CAJOBE010000076">
    <property type="protein sequence ID" value="CAF3561296.1"/>
    <property type="molecule type" value="Genomic_DNA"/>
</dbReference>
<keyword evidence="7 9" id="KW-1133">Transmembrane helix</keyword>
<dbReference type="PANTHER" id="PTHR10830:SF0">
    <property type="entry name" value="DOLICHYL-DIPHOSPHOOLIGOSACCHARIDE--PROTEIN GLYCOSYLTRANSFERASE 48 KDA SUBUNIT"/>
    <property type="match status" value="1"/>
</dbReference>
<proteinExistence type="inferred from homology"/>
<comment type="caution">
    <text evidence="12">The sequence shown here is derived from an EMBL/GenBank/DDBJ whole genome shotgun (WGS) entry which is preliminary data.</text>
</comment>
<comment type="pathway">
    <text evidence="2 9">Protein modification; protein glycosylation.</text>
</comment>
<feature type="signal peptide" evidence="9">
    <location>
        <begin position="1"/>
        <end position="19"/>
    </location>
</feature>
<evidence type="ECO:0000256" key="3">
    <source>
        <dbReference type="ARBA" id="ARBA00008743"/>
    </source>
</evidence>
<keyword evidence="8 9" id="KW-0472">Membrane</keyword>
<keyword evidence="9" id="KW-0732">Signal</keyword>
<sequence>MLRLFIFSIGLFLFTCVLSTTLNIEGSSKRLLVLLDNLGIRESHAFYFKQLKDRGFEVTFKSSDDSSLQIVKYGEYVYDHIIIFAPSTKEFGGRLDAEILTQFVDAGGNVLIAGSNTIGDVIREFAGECGIEFADDKSSVIDHLNFDVNDDGQHTLIVANPNNLLSSELIIGQAKKNNLPFLFRGTGMSSDPDNPLLIDVLTASSTSYTANPDEKTLSEYPATVGKRTLLISVLQARNNARVGFVGSVDFFSNDFFQSSVQANNGKKYDKSGNQELAMALTDWLFKQRGVLRARNIHHYLKDDKTTPRFYTVKNDIVFNVQFDEFVHGKWMPFNGTDVQLEFVRIDPFVRTTLNNKGGQLDVQFRIPDTYGIFKFVIDYNRIGYTHLYSATQVSVHPLLHTEYERFITSAYPYYISSFSMMIGAFLLSFIVLYHRDDVLKKKAE</sequence>
<dbReference type="AlphaFoldDB" id="A0A814BN86"/>
<evidence type="ECO:0000256" key="5">
    <source>
        <dbReference type="ARBA" id="ARBA00022692"/>
    </source>
</evidence>
<dbReference type="Proteomes" id="UP000663889">
    <property type="component" value="Unassembled WGS sequence"/>
</dbReference>
<comment type="function">
    <text evidence="9">Subunit of the oligosaccharyl transferase (OST) complex that catalyzes the initial transfer of a defined glycan (Glc(3)Man(9)GlcNAc(2) in eukaryotes) from the lipid carrier dolichol-pyrophosphate to an asparagine residue within an Asn-X-Ser/Thr consensus motif in nascent polypeptide chains, the first step in protein N-glycosylation. N-glycosylation occurs cotranslationally and the complex associates with the Sec61 complex at the channel-forming translocon complex that mediates protein translocation across the endoplasmic reticulum (ER).</text>
</comment>
<keyword evidence="5 9" id="KW-0812">Transmembrane</keyword>
<evidence type="ECO:0000256" key="9">
    <source>
        <dbReference type="RuleBase" id="RU361142"/>
    </source>
</evidence>
<evidence type="ECO:0000256" key="7">
    <source>
        <dbReference type="ARBA" id="ARBA00022989"/>
    </source>
</evidence>
<evidence type="ECO:0000256" key="8">
    <source>
        <dbReference type="ARBA" id="ARBA00023136"/>
    </source>
</evidence>
<evidence type="ECO:0000256" key="6">
    <source>
        <dbReference type="ARBA" id="ARBA00022824"/>
    </source>
</evidence>
<dbReference type="InterPro" id="IPR005013">
    <property type="entry name" value="DDOST_48_kDa_subunit"/>
</dbReference>
<dbReference type="InterPro" id="IPR055457">
    <property type="entry name" value="OST48_N"/>
</dbReference>
<name>A0A814BN86_9BILA</name>
<evidence type="ECO:0000259" key="11">
    <source>
        <dbReference type="Pfam" id="PF23358"/>
    </source>
</evidence>
<protein>
    <recommendedName>
        <fullName evidence="4 9">Dolichyl-diphosphooligosaccharide--protein glycosyltransferase 48 kDa subunit</fullName>
        <shortName evidence="9">Oligosaccharyl transferase 48 kDa subunit</shortName>
    </recommendedName>
</protein>
<dbReference type="Pfam" id="PF03345">
    <property type="entry name" value="OST48_N"/>
    <property type="match status" value="1"/>
</dbReference>
<comment type="similarity">
    <text evidence="3 9">Belongs to the DDOST 48 kDa subunit family.</text>
</comment>
<dbReference type="Pfam" id="PF23358">
    <property type="entry name" value="OST48_MD"/>
    <property type="match status" value="1"/>
</dbReference>
<evidence type="ECO:0000313" key="13">
    <source>
        <dbReference type="EMBL" id="CAF3561296.1"/>
    </source>
</evidence>
<reference evidence="12" key="1">
    <citation type="submission" date="2021-02" db="EMBL/GenBank/DDBJ databases">
        <authorList>
            <person name="Nowell W R."/>
        </authorList>
    </citation>
    <scope>NUCLEOTIDE SEQUENCE</scope>
</reference>
<evidence type="ECO:0000256" key="1">
    <source>
        <dbReference type="ARBA" id="ARBA00004115"/>
    </source>
</evidence>
<evidence type="ECO:0000313" key="14">
    <source>
        <dbReference type="Proteomes" id="UP000663889"/>
    </source>
</evidence>
<gene>
    <name evidence="13" type="ORF">FNK824_LOCUS1465</name>
    <name evidence="12" type="ORF">SEV965_LOCUS7156</name>
</gene>
<organism evidence="12 14">
    <name type="scientific">Rotaria sordida</name>
    <dbReference type="NCBI Taxonomy" id="392033"/>
    <lineage>
        <taxon>Eukaryota</taxon>
        <taxon>Metazoa</taxon>
        <taxon>Spiralia</taxon>
        <taxon>Gnathifera</taxon>
        <taxon>Rotifera</taxon>
        <taxon>Eurotatoria</taxon>
        <taxon>Bdelloidea</taxon>
        <taxon>Philodinida</taxon>
        <taxon>Philodinidae</taxon>
        <taxon>Rotaria</taxon>
    </lineage>
</organism>
<evidence type="ECO:0000256" key="4">
    <source>
        <dbReference type="ARBA" id="ARBA00013350"/>
    </source>
</evidence>
<dbReference type="EMBL" id="CAJNOU010000246">
    <property type="protein sequence ID" value="CAF0930597.1"/>
    <property type="molecule type" value="Genomic_DNA"/>
</dbReference>
<feature type="domain" description="OST48 middle" evidence="11">
    <location>
        <begin position="298"/>
        <end position="434"/>
    </location>
</feature>
<evidence type="ECO:0000313" key="12">
    <source>
        <dbReference type="EMBL" id="CAF0930597.1"/>
    </source>
</evidence>
<dbReference type="InterPro" id="IPR055459">
    <property type="entry name" value="OST48_MD"/>
</dbReference>
<keyword evidence="6 9" id="KW-0256">Endoplasmic reticulum</keyword>
<dbReference type="PANTHER" id="PTHR10830">
    <property type="entry name" value="DOLICHYL-DIPHOSPHOOLIGOSACCHARIDE--PROTEIN GLYCOSYLTRANSFERASE 48 KDA SUBUNIT"/>
    <property type="match status" value="1"/>
</dbReference>